<evidence type="ECO:0000313" key="6">
    <source>
        <dbReference type="EMBL" id="KAF4649279.1"/>
    </source>
</evidence>
<dbReference type="OrthoDB" id="250836at2759"/>
<dbReference type="EMBL" id="JABAHT010001377">
    <property type="protein sequence ID" value="KAF4649279.1"/>
    <property type="molecule type" value="Genomic_DNA"/>
</dbReference>
<keyword evidence="3 4" id="KW-0862">Zinc</keyword>
<evidence type="ECO:0000256" key="4">
    <source>
        <dbReference type="PROSITE-ProRule" id="PRU00723"/>
    </source>
</evidence>
<proteinExistence type="predicted"/>
<keyword evidence="1 4" id="KW-0479">Metal-binding</keyword>
<gene>
    <name evidence="6" type="ORF">FOZ61_001493</name>
</gene>
<sequence length="393" mass="43634">MPAACHFFASGNCRNGTACRFSHISVDSDRPSKPYLPCKFYQQGYCCRGASCHFSHDGAALCKPSVVNPPQRITSAYDAHRFLRRLDDGNDIDAQLCAIYSVRDKLREYVSDLGPNELALTVGLLEPLKDAFDNEKFTEVLRALSANLIVATSAGYVDEINSEARFMGYLGLLVQICRAYPRCMGLVPMVSVKARAAQVIKKHDHQAHIYIQQIEFYLAGGSGNKAHQRGRSANRVHLTEAESEECEALMREENLLPTLDGISDRHSGSTLRPKLVNRLTDCWDAGKKEDLLLYRAMHYHCLRQEFLLPLKEALRPVMGMAPAGCEGGRPACYEHVSASRTPFGVSNTGDPYVEVSFRCTRPIDFTLQGKVDRPCASQGVMLSVLQVKRMGVP</sequence>
<dbReference type="InterPro" id="IPR000571">
    <property type="entry name" value="Znf_CCCH"/>
</dbReference>
<evidence type="ECO:0000256" key="2">
    <source>
        <dbReference type="ARBA" id="ARBA00022771"/>
    </source>
</evidence>
<reference evidence="6 7" key="1">
    <citation type="submission" date="2020-04" db="EMBL/GenBank/DDBJ databases">
        <title>Perkinsus olseni comparative genomics.</title>
        <authorList>
            <person name="Bogema D.R."/>
        </authorList>
    </citation>
    <scope>NUCLEOTIDE SEQUENCE [LARGE SCALE GENOMIC DNA]</scope>
    <source>
        <strain evidence="6">ATCC PRA-179</strain>
    </source>
</reference>
<dbReference type="Gene3D" id="4.10.1000.10">
    <property type="entry name" value="Zinc finger, CCCH-type"/>
    <property type="match status" value="1"/>
</dbReference>
<evidence type="ECO:0000256" key="1">
    <source>
        <dbReference type="ARBA" id="ARBA00022723"/>
    </source>
</evidence>
<evidence type="ECO:0000256" key="3">
    <source>
        <dbReference type="ARBA" id="ARBA00022833"/>
    </source>
</evidence>
<dbReference type="AlphaFoldDB" id="A0A7J6KRS4"/>
<feature type="domain" description="C3H1-type" evidence="5">
    <location>
        <begin position="4"/>
        <end position="26"/>
    </location>
</feature>
<keyword evidence="2 4" id="KW-0863">Zinc-finger</keyword>
<dbReference type="GO" id="GO:0008270">
    <property type="term" value="F:zinc ion binding"/>
    <property type="evidence" value="ECO:0007669"/>
    <property type="project" value="UniProtKB-KW"/>
</dbReference>
<feature type="non-terminal residue" evidence="6">
    <location>
        <position position="393"/>
    </location>
</feature>
<dbReference type="SUPFAM" id="SSF90229">
    <property type="entry name" value="CCCH zinc finger"/>
    <property type="match status" value="1"/>
</dbReference>
<dbReference type="PROSITE" id="PS50103">
    <property type="entry name" value="ZF_C3H1"/>
    <property type="match status" value="2"/>
</dbReference>
<feature type="zinc finger region" description="C3H1-type" evidence="4">
    <location>
        <begin position="37"/>
        <end position="59"/>
    </location>
</feature>
<organism evidence="6 7">
    <name type="scientific">Perkinsus olseni</name>
    <name type="common">Perkinsus atlanticus</name>
    <dbReference type="NCBI Taxonomy" id="32597"/>
    <lineage>
        <taxon>Eukaryota</taxon>
        <taxon>Sar</taxon>
        <taxon>Alveolata</taxon>
        <taxon>Perkinsozoa</taxon>
        <taxon>Perkinsea</taxon>
        <taxon>Perkinsida</taxon>
        <taxon>Perkinsidae</taxon>
        <taxon>Perkinsus</taxon>
    </lineage>
</organism>
<feature type="zinc finger region" description="C3H1-type" evidence="4">
    <location>
        <begin position="4"/>
        <end position="26"/>
    </location>
</feature>
<evidence type="ECO:0000259" key="5">
    <source>
        <dbReference type="PROSITE" id="PS50103"/>
    </source>
</evidence>
<dbReference type="InterPro" id="IPR036855">
    <property type="entry name" value="Znf_CCCH_sf"/>
</dbReference>
<feature type="domain" description="C3H1-type" evidence="5">
    <location>
        <begin position="37"/>
        <end position="59"/>
    </location>
</feature>
<comment type="caution">
    <text evidence="6">The sequence shown here is derived from an EMBL/GenBank/DDBJ whole genome shotgun (WGS) entry which is preliminary data.</text>
</comment>
<evidence type="ECO:0000313" key="7">
    <source>
        <dbReference type="Proteomes" id="UP000570595"/>
    </source>
</evidence>
<name>A0A7J6KRS4_PEROL</name>
<accession>A0A7J6KRS4</accession>
<protein>
    <recommendedName>
        <fullName evidence="5">C3H1-type domain-containing protein</fullName>
    </recommendedName>
</protein>
<dbReference type="Proteomes" id="UP000570595">
    <property type="component" value="Unassembled WGS sequence"/>
</dbReference>
<dbReference type="SMART" id="SM00356">
    <property type="entry name" value="ZnF_C3H1"/>
    <property type="match status" value="2"/>
</dbReference>